<evidence type="ECO:0000313" key="1">
    <source>
        <dbReference type="EMBL" id="PKU37769.1"/>
    </source>
</evidence>
<gene>
    <name evidence="1" type="ORF">llap_11925</name>
</gene>
<protein>
    <submittedName>
        <fullName evidence="1">Uncharacterized protein</fullName>
    </submittedName>
</protein>
<name>A0A2I0TVG1_LIMLA</name>
<proteinExistence type="predicted"/>
<sequence>MGAGVSQAQASEAQAGFPNAAALSTLGDALTLSHRAWELSDSTTYTYQVIVVSGTEESEPSPALVYVSGSGYCGDGIIQMMMTFNWNLGPAILAPVDTDRDTDNGVQTAGSI</sequence>
<reference evidence="2" key="1">
    <citation type="submission" date="2017-11" db="EMBL/GenBank/DDBJ databases">
        <authorList>
            <person name="Lima N.C."/>
            <person name="Parody-Merino A.M."/>
            <person name="Battley P.F."/>
            <person name="Fidler A.E."/>
            <person name="Prosdocimi F."/>
        </authorList>
    </citation>
    <scope>NUCLEOTIDE SEQUENCE [LARGE SCALE GENOMIC DNA]</scope>
</reference>
<evidence type="ECO:0000313" key="2">
    <source>
        <dbReference type="Proteomes" id="UP000233556"/>
    </source>
</evidence>
<dbReference type="EMBL" id="KZ506995">
    <property type="protein sequence ID" value="PKU37769.1"/>
    <property type="molecule type" value="Genomic_DNA"/>
</dbReference>
<accession>A0A2I0TVG1</accession>
<organism evidence="1 2">
    <name type="scientific">Limosa lapponica baueri</name>
    <dbReference type="NCBI Taxonomy" id="1758121"/>
    <lineage>
        <taxon>Eukaryota</taxon>
        <taxon>Metazoa</taxon>
        <taxon>Chordata</taxon>
        <taxon>Craniata</taxon>
        <taxon>Vertebrata</taxon>
        <taxon>Euteleostomi</taxon>
        <taxon>Archelosauria</taxon>
        <taxon>Archosauria</taxon>
        <taxon>Dinosauria</taxon>
        <taxon>Saurischia</taxon>
        <taxon>Theropoda</taxon>
        <taxon>Coelurosauria</taxon>
        <taxon>Aves</taxon>
        <taxon>Neognathae</taxon>
        <taxon>Neoaves</taxon>
        <taxon>Charadriiformes</taxon>
        <taxon>Scolopacidae</taxon>
        <taxon>Limosa</taxon>
    </lineage>
</organism>
<dbReference type="Proteomes" id="UP000233556">
    <property type="component" value="Unassembled WGS sequence"/>
</dbReference>
<dbReference type="AlphaFoldDB" id="A0A2I0TVG1"/>
<keyword evidence="2" id="KW-1185">Reference proteome</keyword>
<reference evidence="2" key="2">
    <citation type="submission" date="2017-12" db="EMBL/GenBank/DDBJ databases">
        <title>Genome sequence of the Bar-tailed Godwit (Limosa lapponica baueri).</title>
        <authorList>
            <person name="Lima N.C.B."/>
            <person name="Parody-Merino A.M."/>
            <person name="Battley P.F."/>
            <person name="Fidler A.E."/>
            <person name="Prosdocimi F."/>
        </authorList>
    </citation>
    <scope>NUCLEOTIDE SEQUENCE [LARGE SCALE GENOMIC DNA]</scope>
</reference>